<comment type="caution">
    <text evidence="1">The sequence shown here is derived from an EMBL/GenBank/DDBJ whole genome shotgun (WGS) entry which is preliminary data.</text>
</comment>
<evidence type="ECO:0000313" key="1">
    <source>
        <dbReference type="EMBL" id="KAG8448982.1"/>
    </source>
</evidence>
<organism evidence="1 2">
    <name type="scientific">Hymenochirus boettgeri</name>
    <name type="common">Congo dwarf clawed frog</name>
    <dbReference type="NCBI Taxonomy" id="247094"/>
    <lineage>
        <taxon>Eukaryota</taxon>
        <taxon>Metazoa</taxon>
        <taxon>Chordata</taxon>
        <taxon>Craniata</taxon>
        <taxon>Vertebrata</taxon>
        <taxon>Euteleostomi</taxon>
        <taxon>Amphibia</taxon>
        <taxon>Batrachia</taxon>
        <taxon>Anura</taxon>
        <taxon>Pipoidea</taxon>
        <taxon>Pipidae</taxon>
        <taxon>Pipinae</taxon>
        <taxon>Hymenochirus</taxon>
    </lineage>
</organism>
<keyword evidence="2" id="KW-1185">Reference proteome</keyword>
<name>A0A8T2JX88_9PIPI</name>
<evidence type="ECO:0000313" key="2">
    <source>
        <dbReference type="Proteomes" id="UP000812440"/>
    </source>
</evidence>
<dbReference type="AlphaFoldDB" id="A0A8T2JX88"/>
<reference evidence="1" key="1">
    <citation type="thesis" date="2020" institute="ProQuest LLC" country="789 East Eisenhower Parkway, Ann Arbor, MI, USA">
        <title>Comparative Genomics and Chromosome Evolution.</title>
        <authorList>
            <person name="Mudd A.B."/>
        </authorList>
    </citation>
    <scope>NUCLEOTIDE SEQUENCE</scope>
    <source>
        <strain evidence="1">Female2</strain>
        <tissue evidence="1">Blood</tissue>
    </source>
</reference>
<dbReference type="Proteomes" id="UP000812440">
    <property type="component" value="Chromosome 8_10"/>
</dbReference>
<protein>
    <submittedName>
        <fullName evidence="1">Uncharacterized protein</fullName>
    </submittedName>
</protein>
<accession>A0A8T2JX88</accession>
<sequence length="82" mass="9824">MHFFYNCKICIHFEVTWPFWHFSFFRGIYKYNLNHWNKLSRTEVGNSAYVAGIFLQSHLWFSVIIQKNVEGSSFVKPISNQS</sequence>
<gene>
    <name evidence="1" type="ORF">GDO86_015884</name>
</gene>
<dbReference type="EMBL" id="JAACNH010000003">
    <property type="protein sequence ID" value="KAG8448982.1"/>
    <property type="molecule type" value="Genomic_DNA"/>
</dbReference>
<proteinExistence type="predicted"/>